<dbReference type="GO" id="GO:0005829">
    <property type="term" value="C:cytosol"/>
    <property type="evidence" value="ECO:0007669"/>
    <property type="project" value="TreeGrafter"/>
</dbReference>
<dbReference type="EC" id="4.1.3.38" evidence="8 12"/>
<dbReference type="PANTHER" id="PTHR42743:SF2">
    <property type="entry name" value="AMINODEOXYCHORISMATE LYASE"/>
    <property type="match status" value="1"/>
</dbReference>
<comment type="catalytic activity">
    <reaction evidence="9">
        <text>4-amino-4-deoxychorismate = 4-aminobenzoate + pyruvate + H(+)</text>
        <dbReference type="Rhea" id="RHEA:16201"/>
        <dbReference type="ChEBI" id="CHEBI:15361"/>
        <dbReference type="ChEBI" id="CHEBI:15378"/>
        <dbReference type="ChEBI" id="CHEBI:17836"/>
        <dbReference type="ChEBI" id="CHEBI:58406"/>
        <dbReference type="EC" id="4.1.3.38"/>
    </reaction>
</comment>
<protein>
    <recommendedName>
        <fullName evidence="11 12">Aminodeoxychorismate lyase</fullName>
        <ecNumber evidence="8 12">4.1.3.38</ecNumber>
    </recommendedName>
</protein>
<dbReference type="NCBIfam" id="TIGR03461">
    <property type="entry name" value="pabC_Proteo"/>
    <property type="match status" value="1"/>
</dbReference>
<dbReference type="NCBIfam" id="NF004761">
    <property type="entry name" value="PRK06092.1"/>
    <property type="match status" value="1"/>
</dbReference>
<evidence type="ECO:0000313" key="14">
    <source>
        <dbReference type="Proteomes" id="UP000254512"/>
    </source>
</evidence>
<dbReference type="GO" id="GO:0008696">
    <property type="term" value="F:4-amino-4-deoxychorismate lyase activity"/>
    <property type="evidence" value="ECO:0007669"/>
    <property type="project" value="UniProtKB-UniRule"/>
</dbReference>
<proteinExistence type="inferred from homology"/>
<evidence type="ECO:0000256" key="7">
    <source>
        <dbReference type="ARBA" id="ARBA00035633"/>
    </source>
</evidence>
<organism evidence="13 14">
    <name type="scientific">Grimontia hollisae</name>
    <name type="common">Vibrio hollisae</name>
    <dbReference type="NCBI Taxonomy" id="673"/>
    <lineage>
        <taxon>Bacteria</taxon>
        <taxon>Pseudomonadati</taxon>
        <taxon>Pseudomonadota</taxon>
        <taxon>Gammaproteobacteria</taxon>
        <taxon>Vibrionales</taxon>
        <taxon>Vibrionaceae</taxon>
        <taxon>Grimontia</taxon>
    </lineage>
</organism>
<evidence type="ECO:0000313" key="13">
    <source>
        <dbReference type="EMBL" id="STO57159.1"/>
    </source>
</evidence>
<comment type="subunit">
    <text evidence="3">Homodimer.</text>
</comment>
<keyword evidence="4" id="KW-0663">Pyridoxal phosphate</keyword>
<dbReference type="SUPFAM" id="SSF56752">
    <property type="entry name" value="D-aminoacid aminotransferase-like PLP-dependent enzymes"/>
    <property type="match status" value="1"/>
</dbReference>
<dbReference type="STRING" id="673.AL542_03555"/>
<dbReference type="InterPro" id="IPR017824">
    <property type="entry name" value="Aminodeoxychorismate_lyase_IV"/>
</dbReference>
<dbReference type="InterPro" id="IPR043131">
    <property type="entry name" value="BCAT-like_N"/>
</dbReference>
<dbReference type="GO" id="GO:0046656">
    <property type="term" value="P:folic acid biosynthetic process"/>
    <property type="evidence" value="ECO:0007669"/>
    <property type="project" value="UniProtKB-KW"/>
</dbReference>
<comment type="similarity">
    <text evidence="2">Belongs to the class-IV pyridoxal-phosphate-dependent aminotransferase family.</text>
</comment>
<evidence type="ECO:0000256" key="9">
    <source>
        <dbReference type="ARBA" id="ARBA00049529"/>
    </source>
</evidence>
<keyword evidence="6 13" id="KW-0456">Lyase</keyword>
<dbReference type="KEGG" id="gho:AL542_03555"/>
<evidence type="ECO:0000256" key="3">
    <source>
        <dbReference type="ARBA" id="ARBA00011738"/>
    </source>
</evidence>
<dbReference type="CDD" id="cd01559">
    <property type="entry name" value="ADCL_like"/>
    <property type="match status" value="1"/>
</dbReference>
<evidence type="ECO:0000256" key="2">
    <source>
        <dbReference type="ARBA" id="ARBA00009320"/>
    </source>
</evidence>
<comment type="function">
    <text evidence="10">Involved in the biosynthesis of p-aminobenzoate (PABA), a precursor of tetrahydrofolate. Converts 4-amino-4-deoxychorismate into 4-aminobenzoate (PABA) and pyruvate.</text>
</comment>
<evidence type="ECO:0000256" key="10">
    <source>
        <dbReference type="ARBA" id="ARBA00054027"/>
    </source>
</evidence>
<dbReference type="RefSeq" id="WP_005505960.1">
    <property type="nucleotide sequence ID" value="NZ_CABMOB010000001.1"/>
</dbReference>
<evidence type="ECO:0000256" key="1">
    <source>
        <dbReference type="ARBA" id="ARBA00001933"/>
    </source>
</evidence>
<dbReference type="Gene3D" id="3.30.470.10">
    <property type="match status" value="1"/>
</dbReference>
<evidence type="ECO:0000256" key="11">
    <source>
        <dbReference type="ARBA" id="ARBA00069174"/>
    </source>
</evidence>
<dbReference type="Pfam" id="PF01063">
    <property type="entry name" value="Aminotran_4"/>
    <property type="match status" value="1"/>
</dbReference>
<dbReference type="Gene3D" id="3.20.10.10">
    <property type="entry name" value="D-amino Acid Aminotransferase, subunit A, domain 2"/>
    <property type="match status" value="1"/>
</dbReference>
<evidence type="ECO:0000256" key="12">
    <source>
        <dbReference type="NCBIfam" id="TIGR03461"/>
    </source>
</evidence>
<sequence length="269" mass="29523">MLLMNGHSTSKVEASDRAFQYGDGVFTTMLVKNGQVCDWLRHKKRLKDNVATLKIAGVNWGDVTHWVKIAADAVKESERAVMKVMVTRGTGGRGYSPAGCVTPNVVVSTHPFPAHYLSWREDGITMKVLSQRIGLSPIAGLKHLNRLEQVLLKQEVELLGVDDGVACDMNGHVVETSASNIFWRKGKSLYTPPVELAGVAGTMRAQVMDLAVLDGYPIKEVSVTHDELLDADEIFITNAVMGLVPVRCLEGKDYSDFDVCRAITLRLDV</sequence>
<gene>
    <name evidence="13" type="primary">pabC</name>
    <name evidence="13" type="ORF">NCTC11645_01543</name>
</gene>
<dbReference type="InterPro" id="IPR036038">
    <property type="entry name" value="Aminotransferase-like"/>
</dbReference>
<reference evidence="13 14" key="1">
    <citation type="submission" date="2018-06" db="EMBL/GenBank/DDBJ databases">
        <authorList>
            <consortium name="Pathogen Informatics"/>
            <person name="Doyle S."/>
        </authorList>
    </citation>
    <scope>NUCLEOTIDE SEQUENCE [LARGE SCALE GENOMIC DNA]</scope>
    <source>
        <strain evidence="13 14">NCTC11645</strain>
    </source>
</reference>
<evidence type="ECO:0000256" key="8">
    <source>
        <dbReference type="ARBA" id="ARBA00035676"/>
    </source>
</evidence>
<accession>A0A377HLT2</accession>
<evidence type="ECO:0000256" key="5">
    <source>
        <dbReference type="ARBA" id="ARBA00022909"/>
    </source>
</evidence>
<comment type="pathway">
    <text evidence="7">Cofactor biosynthesis; tetrahydrofolate biosynthesis; 4-aminobenzoate from chorismate: step 2/2.</text>
</comment>
<dbReference type="GO" id="GO:0030170">
    <property type="term" value="F:pyridoxal phosphate binding"/>
    <property type="evidence" value="ECO:0007669"/>
    <property type="project" value="InterPro"/>
</dbReference>
<dbReference type="AlphaFoldDB" id="A0A377HLT2"/>
<dbReference type="EMBL" id="UGHD01000002">
    <property type="protein sequence ID" value="STO57159.1"/>
    <property type="molecule type" value="Genomic_DNA"/>
</dbReference>
<dbReference type="GO" id="GO:0008153">
    <property type="term" value="P:4-aminobenzoate biosynthetic process"/>
    <property type="evidence" value="ECO:0007669"/>
    <property type="project" value="UniProtKB-UniRule"/>
</dbReference>
<comment type="cofactor">
    <cofactor evidence="1">
        <name>pyridoxal 5'-phosphate</name>
        <dbReference type="ChEBI" id="CHEBI:597326"/>
    </cofactor>
</comment>
<dbReference type="InterPro" id="IPR043132">
    <property type="entry name" value="BCAT-like_C"/>
</dbReference>
<dbReference type="PANTHER" id="PTHR42743">
    <property type="entry name" value="AMINO-ACID AMINOTRANSFERASE"/>
    <property type="match status" value="1"/>
</dbReference>
<evidence type="ECO:0000256" key="6">
    <source>
        <dbReference type="ARBA" id="ARBA00023239"/>
    </source>
</evidence>
<dbReference type="Proteomes" id="UP000254512">
    <property type="component" value="Unassembled WGS sequence"/>
</dbReference>
<dbReference type="InterPro" id="IPR001544">
    <property type="entry name" value="Aminotrans_IV"/>
</dbReference>
<dbReference type="FunFam" id="3.20.10.10:FF:000002">
    <property type="entry name" value="D-alanine aminotransferase"/>
    <property type="match status" value="1"/>
</dbReference>
<evidence type="ECO:0000256" key="4">
    <source>
        <dbReference type="ARBA" id="ARBA00022898"/>
    </source>
</evidence>
<dbReference type="GeneID" id="58894967"/>
<keyword evidence="5" id="KW-0289">Folate biosynthesis</keyword>
<name>A0A377HLT2_GRIHO</name>
<dbReference type="InterPro" id="IPR050571">
    <property type="entry name" value="Class-IV_PLP-Dep_Aminotrnsfr"/>
</dbReference>